<evidence type="ECO:0000313" key="4">
    <source>
        <dbReference type="Proteomes" id="UP001491310"/>
    </source>
</evidence>
<organism evidence="3 4">
    <name type="scientific">Coccomyxa subellipsoidea</name>
    <dbReference type="NCBI Taxonomy" id="248742"/>
    <lineage>
        <taxon>Eukaryota</taxon>
        <taxon>Viridiplantae</taxon>
        <taxon>Chlorophyta</taxon>
        <taxon>core chlorophytes</taxon>
        <taxon>Trebouxiophyceae</taxon>
        <taxon>Trebouxiophyceae incertae sedis</taxon>
        <taxon>Coccomyxaceae</taxon>
        <taxon>Coccomyxa</taxon>
    </lineage>
</organism>
<dbReference type="CDD" id="cd11046">
    <property type="entry name" value="CYP97"/>
    <property type="match status" value="1"/>
</dbReference>
<dbReference type="PRINTS" id="PR00463">
    <property type="entry name" value="EP450I"/>
</dbReference>
<dbReference type="InterPro" id="IPR001128">
    <property type="entry name" value="Cyt_P450"/>
</dbReference>
<dbReference type="InterPro" id="IPR002401">
    <property type="entry name" value="Cyt_P450_E_grp-I"/>
</dbReference>
<evidence type="ECO:0000256" key="1">
    <source>
        <dbReference type="ARBA" id="ARBA00010617"/>
    </source>
</evidence>
<comment type="similarity">
    <text evidence="1">Belongs to the cytochrome P450 family.</text>
</comment>
<feature type="domain" description="Endoplasmic reticulum vesicle transporter C-terminal" evidence="2">
    <location>
        <begin position="50"/>
        <end position="239"/>
    </location>
</feature>
<comment type="caution">
    <text evidence="3">The sequence shown here is derived from an EMBL/GenBank/DDBJ whole genome shotgun (WGS) entry which is preliminary data.</text>
</comment>
<dbReference type="PANTHER" id="PTHR24291">
    <property type="entry name" value="CYTOCHROME P450 FAMILY 4"/>
    <property type="match status" value="1"/>
</dbReference>
<dbReference type="PANTHER" id="PTHR24291:SF183">
    <property type="entry name" value="CYTOCHROME P450 97B3, CHLOROPLASTIC"/>
    <property type="match status" value="1"/>
</dbReference>
<accession>A0ABR2YWB5</accession>
<dbReference type="Pfam" id="PF00067">
    <property type="entry name" value="p450"/>
    <property type="match status" value="1"/>
</dbReference>
<dbReference type="SUPFAM" id="SSF48264">
    <property type="entry name" value="Cytochrome P450"/>
    <property type="match status" value="1"/>
</dbReference>
<name>A0ABR2YWB5_9CHLO</name>
<reference evidence="3 4" key="1">
    <citation type="journal article" date="2024" name="Nat. Commun.">
        <title>Phylogenomics reveals the evolutionary origins of lichenization in chlorophyte algae.</title>
        <authorList>
            <person name="Puginier C."/>
            <person name="Libourel C."/>
            <person name="Otte J."/>
            <person name="Skaloud P."/>
            <person name="Haon M."/>
            <person name="Grisel S."/>
            <person name="Petersen M."/>
            <person name="Berrin J.G."/>
            <person name="Delaux P.M."/>
            <person name="Dal Grande F."/>
            <person name="Keller J."/>
        </authorList>
    </citation>
    <scope>NUCLEOTIDE SEQUENCE [LARGE SCALE GENOMIC DNA]</scope>
    <source>
        <strain evidence="3 4">SAG 216-7</strain>
    </source>
</reference>
<dbReference type="InterPro" id="IPR036396">
    <property type="entry name" value="Cyt_P450_sf"/>
</dbReference>
<dbReference type="PROSITE" id="PS00086">
    <property type="entry name" value="CYTOCHROME_P450"/>
    <property type="match status" value="1"/>
</dbReference>
<evidence type="ECO:0000313" key="3">
    <source>
        <dbReference type="EMBL" id="KAK9915976.1"/>
    </source>
</evidence>
<dbReference type="InterPro" id="IPR050196">
    <property type="entry name" value="Cytochrome_P450_Monoox"/>
</dbReference>
<gene>
    <name evidence="3" type="ORF">WJX75_006829</name>
</gene>
<proteinExistence type="inferred from homology"/>
<protein>
    <recommendedName>
        <fullName evidence="2">Endoplasmic reticulum vesicle transporter C-terminal domain-containing protein</fullName>
    </recommendedName>
</protein>
<dbReference type="PRINTS" id="PR00385">
    <property type="entry name" value="P450"/>
</dbReference>
<dbReference type="EMBL" id="JALJOT010000004">
    <property type="protein sequence ID" value="KAK9915976.1"/>
    <property type="molecule type" value="Genomic_DNA"/>
</dbReference>
<dbReference type="InterPro" id="IPR012936">
    <property type="entry name" value="Erv_C"/>
</dbReference>
<dbReference type="InterPro" id="IPR017972">
    <property type="entry name" value="Cyt_P450_CS"/>
</dbReference>
<sequence length="758" mass="84187">MHLDVDHDVYKRRLDSNGLVIPDSIEKHTVGPEKDDTLLHKTNETECGSCYGAAPDDECCNSCEEVRAAYRRKGWGFTDPQQIAQCAKEGFVEKLRAQEGEGCHMWGSLAVNKVAGNFHFAPGKSFQQGPMHVHDLIPFQGVNFDLSHRIDKLSFGHEYPGMANPLDRVQVAKHNTRNPQGLSGAYQYFLKVVPTIYVNSHNHTINSNQYSVTEHFKGSADFQAQLPGVFFYYDLSPIKGYFQPDVGGETIPVAQGELSDLAGDEPLFKALYQWFLDSGGVYKLAFGPKAFIVVSDPVVVRHLLKENAFNYDKGVLAEILEPIMGKGLIPADLETWKPRRRAIVPAFHKAWLEKMVAMFGACTQETIRSLDSLTADGQGQTDMEEVFLSLGLDIIGLGVFNYDFKSITKESPVIKAVYGVLKEAEHRSTFYIPYWNIPITKYIVPRQRKFNADLAVINACLDDLIAQAKQTRQADDVEALQARDYSKVRDPSLLRFLVDMRDADLSDKQLRDDLMTMLIAGHETTAAVLTWTLFALLTHPSAYAKVLAEIDSVLGDKTPSIEDMRAMPYVRCALAESLRMYPQPPILIRRALADDVLPPPLNGDPSGYPIGKGADIFISVWNLHRSPHLWKDPDTFRPERFSEINSNAAFNGAWAGYRPDAQGSSFYPNEVASDFAFIPFGGGARKCVGDQFALLEATVALTMLLRRFTFQFVEGPESVGMATGATIHTANGLKVKVQRRSVESSSVGAEAQEIALTA</sequence>
<dbReference type="Proteomes" id="UP001491310">
    <property type="component" value="Unassembled WGS sequence"/>
</dbReference>
<dbReference type="Pfam" id="PF07970">
    <property type="entry name" value="COPIIcoated_ERV"/>
    <property type="match status" value="1"/>
</dbReference>
<keyword evidence="4" id="KW-1185">Reference proteome</keyword>
<evidence type="ECO:0000259" key="2">
    <source>
        <dbReference type="Pfam" id="PF07970"/>
    </source>
</evidence>
<dbReference type="Gene3D" id="1.10.630.10">
    <property type="entry name" value="Cytochrome P450"/>
    <property type="match status" value="1"/>
</dbReference>